<reference evidence="6" key="1">
    <citation type="submission" date="2019-08" db="EMBL/GenBank/DDBJ databases">
        <authorList>
            <person name="Kucharzyk K."/>
            <person name="Murdoch R.W."/>
            <person name="Higgins S."/>
            <person name="Loffler F."/>
        </authorList>
    </citation>
    <scope>NUCLEOTIDE SEQUENCE</scope>
</reference>
<dbReference type="InterPro" id="IPR014721">
    <property type="entry name" value="Ribsml_uS5_D2-typ_fold_subgr"/>
</dbReference>
<name>A0A645EN34_9ZZZZ</name>
<keyword evidence="3" id="KW-0255">Endonuclease</keyword>
<proteinExistence type="predicted"/>
<dbReference type="InterPro" id="IPR020568">
    <property type="entry name" value="Ribosomal_Su5_D2-typ_SF"/>
</dbReference>
<dbReference type="PANTHER" id="PTHR33992:SF1">
    <property type="entry name" value="RIBONUCLEASE P PROTEIN COMPONENT"/>
    <property type="match status" value="1"/>
</dbReference>
<protein>
    <submittedName>
        <fullName evidence="6">Ribonuclease P protein component</fullName>
        <ecNumber evidence="6">3.1.26.5</ecNumber>
    </submittedName>
</protein>
<accession>A0A645EN34</accession>
<dbReference type="GO" id="GO:0042781">
    <property type="term" value="F:3'-tRNA processing endoribonuclease activity"/>
    <property type="evidence" value="ECO:0007669"/>
    <property type="project" value="TreeGrafter"/>
</dbReference>
<gene>
    <name evidence="6" type="primary">rnpA_47</name>
    <name evidence="6" type="ORF">SDC9_149277</name>
</gene>
<dbReference type="EMBL" id="VSSQ01048026">
    <property type="protein sequence ID" value="MPN02064.1"/>
    <property type="molecule type" value="Genomic_DNA"/>
</dbReference>
<keyword evidence="2" id="KW-0540">Nuclease</keyword>
<dbReference type="GO" id="GO:0004526">
    <property type="term" value="F:ribonuclease P activity"/>
    <property type="evidence" value="ECO:0007669"/>
    <property type="project" value="UniProtKB-EC"/>
</dbReference>
<dbReference type="PANTHER" id="PTHR33992">
    <property type="entry name" value="RIBONUCLEASE P PROTEIN COMPONENT"/>
    <property type="match status" value="1"/>
</dbReference>
<dbReference type="InterPro" id="IPR000100">
    <property type="entry name" value="RNase_P"/>
</dbReference>
<dbReference type="GO" id="GO:0030677">
    <property type="term" value="C:ribonuclease P complex"/>
    <property type="evidence" value="ECO:0007669"/>
    <property type="project" value="TreeGrafter"/>
</dbReference>
<keyword evidence="1" id="KW-0819">tRNA processing</keyword>
<keyword evidence="5" id="KW-0694">RNA-binding</keyword>
<dbReference type="EC" id="3.1.26.5" evidence="6"/>
<dbReference type="AlphaFoldDB" id="A0A645EN34"/>
<evidence type="ECO:0000256" key="4">
    <source>
        <dbReference type="ARBA" id="ARBA00022801"/>
    </source>
</evidence>
<evidence type="ECO:0000256" key="2">
    <source>
        <dbReference type="ARBA" id="ARBA00022722"/>
    </source>
</evidence>
<dbReference type="Pfam" id="PF00825">
    <property type="entry name" value="Ribonuclease_P"/>
    <property type="match status" value="1"/>
</dbReference>
<evidence type="ECO:0000313" key="6">
    <source>
        <dbReference type="EMBL" id="MPN02064.1"/>
    </source>
</evidence>
<dbReference type="Gene3D" id="3.30.230.10">
    <property type="match status" value="1"/>
</dbReference>
<dbReference type="SUPFAM" id="SSF54211">
    <property type="entry name" value="Ribosomal protein S5 domain 2-like"/>
    <property type="match status" value="1"/>
</dbReference>
<dbReference type="GO" id="GO:0000049">
    <property type="term" value="F:tRNA binding"/>
    <property type="evidence" value="ECO:0007669"/>
    <property type="project" value="InterPro"/>
</dbReference>
<sequence length="107" mass="11568">MKSAGRKAAGPLLAVAAVAGEDGLLRAGVVCGKKYCLLAVTRNRARRLVWESFRLLKPGIAPAHLVFIPRRRMQDARCQEVMAEMTRHLMTLGLWRDGVSATGAPGA</sequence>
<organism evidence="6">
    <name type="scientific">bioreactor metagenome</name>
    <dbReference type="NCBI Taxonomy" id="1076179"/>
    <lineage>
        <taxon>unclassified sequences</taxon>
        <taxon>metagenomes</taxon>
        <taxon>ecological metagenomes</taxon>
    </lineage>
</organism>
<evidence type="ECO:0000256" key="1">
    <source>
        <dbReference type="ARBA" id="ARBA00022694"/>
    </source>
</evidence>
<evidence type="ECO:0000256" key="3">
    <source>
        <dbReference type="ARBA" id="ARBA00022759"/>
    </source>
</evidence>
<keyword evidence="4 6" id="KW-0378">Hydrolase</keyword>
<comment type="caution">
    <text evidence="6">The sequence shown here is derived from an EMBL/GenBank/DDBJ whole genome shotgun (WGS) entry which is preliminary data.</text>
</comment>
<evidence type="ECO:0000256" key="5">
    <source>
        <dbReference type="ARBA" id="ARBA00022884"/>
    </source>
</evidence>